<evidence type="ECO:0000313" key="1">
    <source>
        <dbReference type="EMBL" id="VYU33382.1"/>
    </source>
</evidence>
<proteinExistence type="predicted"/>
<name>A0A6N3DYD4_VEIPA</name>
<dbReference type="Pfam" id="PF16256">
    <property type="entry name" value="DUF4911"/>
    <property type="match status" value="1"/>
</dbReference>
<sequence>MSGTALEPSKSIGVFPDVPALTTSGEEAYVYFHIDPKHTNFINRIIEGYEYLGVMTSVNASGRCMLRCTPSTRPLALEVLSSLSDYVTIEDKV</sequence>
<accession>A0A6N3DYD4</accession>
<dbReference type="RefSeq" id="WP_156697624.1">
    <property type="nucleotide sequence ID" value="NZ_CACRUG010000011.1"/>
</dbReference>
<dbReference type="AlphaFoldDB" id="A0A6N3DYD4"/>
<dbReference type="InterPro" id="IPR032587">
    <property type="entry name" value="DUF4911"/>
</dbReference>
<protein>
    <submittedName>
        <fullName evidence="1">Uncharacterized protein</fullName>
    </submittedName>
</protein>
<organism evidence="1">
    <name type="scientific">Veillonella parvula</name>
    <name type="common">Staphylococcus parvulus</name>
    <dbReference type="NCBI Taxonomy" id="29466"/>
    <lineage>
        <taxon>Bacteria</taxon>
        <taxon>Bacillati</taxon>
        <taxon>Bacillota</taxon>
        <taxon>Negativicutes</taxon>
        <taxon>Veillonellales</taxon>
        <taxon>Veillonellaceae</taxon>
        <taxon>Veillonella</taxon>
    </lineage>
</organism>
<reference evidence="1" key="1">
    <citation type="submission" date="2019-11" db="EMBL/GenBank/DDBJ databases">
        <authorList>
            <person name="Feng L."/>
        </authorList>
    </citation>
    <scope>NUCLEOTIDE SEQUENCE</scope>
    <source>
        <strain evidence="1">VparvulaLFYP99</strain>
    </source>
</reference>
<gene>
    <name evidence="1" type="ORF">VPLFYP99_00643</name>
</gene>
<dbReference type="EMBL" id="CACRUG010000011">
    <property type="protein sequence ID" value="VYU33382.1"/>
    <property type="molecule type" value="Genomic_DNA"/>
</dbReference>